<evidence type="ECO:0000313" key="3">
    <source>
        <dbReference type="Proteomes" id="UP001140074"/>
    </source>
</evidence>
<comment type="caution">
    <text evidence="2">The sequence shown here is derived from an EMBL/GenBank/DDBJ whole genome shotgun (WGS) entry which is preliminary data.</text>
</comment>
<dbReference type="Proteomes" id="UP001140074">
    <property type="component" value="Unassembled WGS sequence"/>
</dbReference>
<accession>A0A9W8IIC5</accession>
<name>A0A9W8IIC5_9FUNG</name>
<dbReference type="GO" id="GO:0042765">
    <property type="term" value="C:GPI-anchor transamidase complex"/>
    <property type="evidence" value="ECO:0007669"/>
    <property type="project" value="InterPro"/>
</dbReference>
<sequence length="628" mass="69187">MALVLSGQGEKASPILKLGRKYSAYLAYPLLLASIVWLLLLPFQTFTRNGYFSENAMMPNQVYTVFGTEEHMSAMNHIDAELALQSTAKDEGERQAGAVYRAFNSLGLDSEIQRFAYSEVPGVGSTSGINVHGVLRAGRSDSVEALLIAASWTTSSNRTNINAVRLMAGLAKYASEQVYWAKDIIFLVTDGGEHGIETWLKSYHGGGGLYVRSGIIQAAVCLELPPAQSYAGMGLFFEGKSGQLPNLDLVNIVQYISRVERIPAYLHGMVDASRSSTWLEKYKRSAQLLLRQVSSLAIGKSVGVHAPFLRYRIDALTLSGIVRPTDSVSLEYLSTGVAPVMPAPFTVRAIGRTVESTLRSLNNLLEHFHQSFFFYILPANERYISIGDYIPAAGLMVASLLFQAMHLWWMQGSDDMRSDNPATRIERINAYYAFLRRTLPNTIGIIARVHLLGVILLVTPIAVPYAVLTNTTSTAYVFTMALASVSMVLHISDTYWIESVQRMVDWKQLKAVVELYVAVVVGCLSVMNFSLAVVLFGVTGLPLVLTRVWTSATKMRRIANVCMLLLASPVCTLVLSRAALGLSPLDFTSSPFRMFLGDFYHFGSLAYPLVCLVYWPVNLLCMIVALMP</sequence>
<keyword evidence="3" id="KW-1185">Reference proteome</keyword>
<feature type="transmembrane region" description="Helical" evidence="1">
    <location>
        <begin position="599"/>
        <end position="626"/>
    </location>
</feature>
<keyword evidence="1" id="KW-0472">Membrane</keyword>
<evidence type="ECO:0000256" key="1">
    <source>
        <dbReference type="SAM" id="Phobius"/>
    </source>
</evidence>
<dbReference type="PANTHER" id="PTHR13304">
    <property type="entry name" value="GLYCOSYLPHOSPHATIDYLINOSITOL ANCHOR ATTACHMENT 1 PROTEIN"/>
    <property type="match status" value="1"/>
</dbReference>
<dbReference type="PANTHER" id="PTHR13304:SF0">
    <property type="entry name" value="GLYCOSYLPHOSPHATIDYLINOSITOL ANCHOR ATTACHMENT 1 PROTEIN"/>
    <property type="match status" value="1"/>
</dbReference>
<keyword evidence="1" id="KW-1133">Transmembrane helix</keyword>
<protein>
    <submittedName>
        <fullName evidence="2">Glycosyl phosphatidyl inositol protein transamidase complex subunit</fullName>
    </submittedName>
</protein>
<dbReference type="InterPro" id="IPR007246">
    <property type="entry name" value="Gaa1"/>
</dbReference>
<proteinExistence type="predicted"/>
<feature type="transmembrane region" description="Helical" evidence="1">
    <location>
        <begin position="475"/>
        <end position="497"/>
    </location>
</feature>
<gene>
    <name evidence="2" type="primary">GAA1</name>
    <name evidence="2" type="ORF">GGH94_004325</name>
</gene>
<evidence type="ECO:0000313" key="2">
    <source>
        <dbReference type="EMBL" id="KAJ2862349.1"/>
    </source>
</evidence>
<dbReference type="AlphaFoldDB" id="A0A9W8IIC5"/>
<feature type="transmembrane region" description="Helical" evidence="1">
    <location>
        <begin position="558"/>
        <end position="579"/>
    </location>
</feature>
<dbReference type="PIRSF" id="PIRSF036762">
    <property type="entry name" value="GAA1"/>
    <property type="match status" value="1"/>
</dbReference>
<feature type="transmembrane region" description="Helical" evidence="1">
    <location>
        <begin position="445"/>
        <end position="468"/>
    </location>
</feature>
<dbReference type="Pfam" id="PF04114">
    <property type="entry name" value="Gaa1"/>
    <property type="match status" value="1"/>
</dbReference>
<dbReference type="GO" id="GO:0016255">
    <property type="term" value="P:attachment of GPI anchor to protein"/>
    <property type="evidence" value="ECO:0007669"/>
    <property type="project" value="TreeGrafter"/>
</dbReference>
<feature type="transmembrane region" description="Helical" evidence="1">
    <location>
        <begin position="22"/>
        <end position="43"/>
    </location>
</feature>
<keyword evidence="1" id="KW-0812">Transmembrane</keyword>
<feature type="transmembrane region" description="Helical" evidence="1">
    <location>
        <begin position="517"/>
        <end position="546"/>
    </location>
</feature>
<reference evidence="2" key="1">
    <citation type="submission" date="2022-07" db="EMBL/GenBank/DDBJ databases">
        <title>Phylogenomic reconstructions and comparative analyses of Kickxellomycotina fungi.</title>
        <authorList>
            <person name="Reynolds N.K."/>
            <person name="Stajich J.E."/>
            <person name="Barry K."/>
            <person name="Grigoriev I.V."/>
            <person name="Crous P."/>
            <person name="Smith M.E."/>
        </authorList>
    </citation>
    <scope>NUCLEOTIDE SEQUENCE</scope>
    <source>
        <strain evidence="2">RSA 476</strain>
    </source>
</reference>
<organism evidence="2 3">
    <name type="scientific">Coemansia aciculifera</name>
    <dbReference type="NCBI Taxonomy" id="417176"/>
    <lineage>
        <taxon>Eukaryota</taxon>
        <taxon>Fungi</taxon>
        <taxon>Fungi incertae sedis</taxon>
        <taxon>Zoopagomycota</taxon>
        <taxon>Kickxellomycotina</taxon>
        <taxon>Kickxellomycetes</taxon>
        <taxon>Kickxellales</taxon>
        <taxon>Kickxellaceae</taxon>
        <taxon>Coemansia</taxon>
    </lineage>
</organism>
<dbReference type="EMBL" id="JANBUY010000172">
    <property type="protein sequence ID" value="KAJ2862349.1"/>
    <property type="molecule type" value="Genomic_DNA"/>
</dbReference>